<feature type="region of interest" description="Disordered" evidence="1">
    <location>
        <begin position="151"/>
        <end position="211"/>
    </location>
</feature>
<protein>
    <submittedName>
        <fullName evidence="2">Uncharacterized protein</fullName>
    </submittedName>
</protein>
<name>A0ABQ7ZV89_BRANA</name>
<reference evidence="2 3" key="1">
    <citation type="submission" date="2021-05" db="EMBL/GenBank/DDBJ databases">
        <title>Genome Assembly of Synthetic Allotetraploid Brassica napus Reveals Homoeologous Exchanges between Subgenomes.</title>
        <authorList>
            <person name="Davis J.T."/>
        </authorList>
    </citation>
    <scope>NUCLEOTIDE SEQUENCE [LARGE SCALE GENOMIC DNA]</scope>
    <source>
        <strain evidence="3">cv. Da-Ae</strain>
        <tissue evidence="2">Seedling</tissue>
    </source>
</reference>
<evidence type="ECO:0000313" key="3">
    <source>
        <dbReference type="Proteomes" id="UP000824890"/>
    </source>
</evidence>
<comment type="caution">
    <text evidence="2">The sequence shown here is derived from an EMBL/GenBank/DDBJ whole genome shotgun (WGS) entry which is preliminary data.</text>
</comment>
<feature type="compositionally biased region" description="Polar residues" evidence="1">
    <location>
        <begin position="159"/>
        <end position="171"/>
    </location>
</feature>
<accession>A0ABQ7ZV89</accession>
<gene>
    <name evidence="2" type="ORF">HID58_060024</name>
</gene>
<keyword evidence="3" id="KW-1185">Reference proteome</keyword>
<dbReference type="EMBL" id="JAGKQM010000014">
    <property type="protein sequence ID" value="KAH0883928.1"/>
    <property type="molecule type" value="Genomic_DNA"/>
</dbReference>
<sequence length="221" mass="24550">MSCITNVVGKGKIIGNSNGKGVSDTYNIVMVDRWIMYYNGSWYFKIDNDRISRALDCSTIRGVQMLKDSILQEYGMLGRLISGRQICECLCDIHGFFGKEMIFLRPEQVLMLESITYVGMVDDDDDEILVRHIFKSVGDQDKENNKIVKVQPVGEGFQNPASSGSDGSISNKQRRKRKILEGNVDEGNDDISTSRPVGFGYGAETDTFGGGDVVLITPPKK</sequence>
<proteinExistence type="predicted"/>
<evidence type="ECO:0000313" key="2">
    <source>
        <dbReference type="EMBL" id="KAH0883928.1"/>
    </source>
</evidence>
<dbReference type="Proteomes" id="UP000824890">
    <property type="component" value="Unassembled WGS sequence"/>
</dbReference>
<organism evidence="2 3">
    <name type="scientific">Brassica napus</name>
    <name type="common">Rape</name>
    <dbReference type="NCBI Taxonomy" id="3708"/>
    <lineage>
        <taxon>Eukaryota</taxon>
        <taxon>Viridiplantae</taxon>
        <taxon>Streptophyta</taxon>
        <taxon>Embryophyta</taxon>
        <taxon>Tracheophyta</taxon>
        <taxon>Spermatophyta</taxon>
        <taxon>Magnoliopsida</taxon>
        <taxon>eudicotyledons</taxon>
        <taxon>Gunneridae</taxon>
        <taxon>Pentapetalae</taxon>
        <taxon>rosids</taxon>
        <taxon>malvids</taxon>
        <taxon>Brassicales</taxon>
        <taxon>Brassicaceae</taxon>
        <taxon>Brassiceae</taxon>
        <taxon>Brassica</taxon>
    </lineage>
</organism>
<evidence type="ECO:0000256" key="1">
    <source>
        <dbReference type="SAM" id="MobiDB-lite"/>
    </source>
</evidence>